<dbReference type="Pfam" id="PF00447">
    <property type="entry name" value="HSF_DNA-bind"/>
    <property type="match status" value="1"/>
</dbReference>
<feature type="domain" description="HSF-type DNA-binding" evidence="7">
    <location>
        <begin position="26"/>
        <end position="134"/>
    </location>
</feature>
<dbReference type="InterPro" id="IPR000232">
    <property type="entry name" value="HSF_DNA-bd"/>
</dbReference>
<evidence type="ECO:0000256" key="1">
    <source>
        <dbReference type="ARBA" id="ARBA00004123"/>
    </source>
</evidence>
<evidence type="ECO:0000313" key="9">
    <source>
        <dbReference type="EMBL" id="WWC59431.1"/>
    </source>
</evidence>
<feature type="region of interest" description="Disordered" evidence="6">
    <location>
        <begin position="254"/>
        <end position="273"/>
    </location>
</feature>
<dbReference type="PANTHER" id="PTHR10015:SF427">
    <property type="entry name" value="HEAT SHOCK FACTOR PROTEIN"/>
    <property type="match status" value="1"/>
</dbReference>
<keyword evidence="3" id="KW-0238">DNA-binding</keyword>
<gene>
    <name evidence="8" type="ORF">I303_01876</name>
    <name evidence="9" type="ORF">I303_101987</name>
</gene>
<dbReference type="OrthoDB" id="60033at2759"/>
<keyword evidence="10" id="KW-1185">Reference proteome</keyword>
<dbReference type="GO" id="GO:0005634">
    <property type="term" value="C:nucleus"/>
    <property type="evidence" value="ECO:0007669"/>
    <property type="project" value="UniProtKB-SubCell"/>
</dbReference>
<dbReference type="KEGG" id="kdj:28965575"/>
<feature type="region of interest" description="Disordered" evidence="6">
    <location>
        <begin position="174"/>
        <end position="224"/>
    </location>
</feature>
<sequence>MPHVQPYETSPERAVGRYTAANGGSKPPNFLQKLYDFLSLDPHPCPESMYWASDSKQLVIAQPEKLAKEVLPKLFKHDKIASFGRQLNIYGFSRLFPGRQFKDANGNISDASVWAHPTLNRLSTPTDLLSIKRRAPPKLIRTRRLANGEIIKTKASQNVIEKARQLKQDMLVSKTKTHPQFGRSTNNKLGGETIYNTNDSSRNGDLNTNAVDQHQPASTWDNPQAMQANSAYEPSLSAQMRRNDTFLSDITEYTEPQTSSNSTDSVWPNSIPHLTPSFQTSPLNGIGNATIQPLAYSEQQGLAATPVTATTLTSSYDTSKPLLNPLTTISERLWSSCPASIHTSPSAKHTSLPIKSTWSHSASINNNNANSNSPKNSGALFDTSDLLTLTSSIDTYPQQDLSSLSFQSNANARSKINTDTNINHFQADSAIGTHNAIPKGSFPLAVSPSVMPQGGLQPSRIAAPAAPIPSHLLQTQAERQLINPSIRPQGMTIQTNGAGPFRSPISTSGLSSSWNKNVSTNSLWSNNTGLGTGPPCPSGKPMILGNNGNGTIDPRWISPINSEWSTPSITRNASPTHTHTHTHTHIHDQQPHSYSHTQFQAYTPSYASSIAPTATAIATASTTAATSTASSPQLTGYKVTDPTYPNDAPPPAFVWYNPTHLSQMSQTNVAPFNLTPYPGKHIGQDASLSANAFHTGFGEGMGSGLGMGISHSFESGSGSTNDAQSDYQMSAPGLPSPKSLSISLPRMFADGDEHDPLDLSQSQSQDQDQDQHHEGTDQRHTEGFNLKRPEQVPIGLAQDTDMLQGDLQPAPAPAPAPASASLNPLLNLPQTPLTSALTRHTIQIPNSSIKADDPLSYSTAGTGYKWFE</sequence>
<dbReference type="GO" id="GO:0003700">
    <property type="term" value="F:DNA-binding transcription factor activity"/>
    <property type="evidence" value="ECO:0007669"/>
    <property type="project" value="InterPro"/>
</dbReference>
<keyword evidence="4" id="KW-0539">Nucleus</keyword>
<dbReference type="GeneID" id="28965575"/>
<feature type="compositionally biased region" description="Polar residues" evidence="6">
    <location>
        <begin position="254"/>
        <end position="268"/>
    </location>
</feature>
<dbReference type="EMBL" id="CP144531">
    <property type="protein sequence ID" value="WWC59431.1"/>
    <property type="molecule type" value="Genomic_DNA"/>
</dbReference>
<comment type="subcellular location">
    <subcellularLocation>
        <location evidence="1">Nucleus</location>
    </subcellularLocation>
</comment>
<reference evidence="8" key="1">
    <citation type="submission" date="2013-07" db="EMBL/GenBank/DDBJ databases">
        <title>The Genome Sequence of Cryptococcus dejecticola CBS10117.</title>
        <authorList>
            <consortium name="The Broad Institute Genome Sequencing Platform"/>
            <person name="Cuomo C."/>
            <person name="Litvintseva A."/>
            <person name="Chen Y."/>
            <person name="Heitman J."/>
            <person name="Sun S."/>
            <person name="Springer D."/>
            <person name="Dromer F."/>
            <person name="Young S.K."/>
            <person name="Zeng Q."/>
            <person name="Gargeya S."/>
            <person name="Fitzgerald M."/>
            <person name="Abouelleil A."/>
            <person name="Alvarado L."/>
            <person name="Berlin A.M."/>
            <person name="Chapman S.B."/>
            <person name="Dewar J."/>
            <person name="Goldberg J."/>
            <person name="Griggs A."/>
            <person name="Gujja S."/>
            <person name="Hansen M."/>
            <person name="Howarth C."/>
            <person name="Imamovic A."/>
            <person name="Larimer J."/>
            <person name="McCowan C."/>
            <person name="Murphy C."/>
            <person name="Pearson M."/>
            <person name="Priest M."/>
            <person name="Roberts A."/>
            <person name="Saif S."/>
            <person name="Shea T."/>
            <person name="Sykes S."/>
            <person name="Wortman J."/>
            <person name="Nusbaum C."/>
            <person name="Birren B."/>
        </authorList>
    </citation>
    <scope>NUCLEOTIDE SEQUENCE [LARGE SCALE GENOMIC DNA]</scope>
    <source>
        <strain evidence="8">CBS 10117</strain>
    </source>
</reference>
<feature type="compositionally biased region" description="Polar residues" evidence="6">
    <location>
        <begin position="182"/>
        <end position="224"/>
    </location>
</feature>
<organism evidence="8">
    <name type="scientific">Kwoniella dejecticola CBS 10117</name>
    <dbReference type="NCBI Taxonomy" id="1296121"/>
    <lineage>
        <taxon>Eukaryota</taxon>
        <taxon>Fungi</taxon>
        <taxon>Dikarya</taxon>
        <taxon>Basidiomycota</taxon>
        <taxon>Agaricomycotina</taxon>
        <taxon>Tremellomycetes</taxon>
        <taxon>Tremellales</taxon>
        <taxon>Cryptococcaceae</taxon>
        <taxon>Kwoniella</taxon>
    </lineage>
</organism>
<evidence type="ECO:0000256" key="5">
    <source>
        <dbReference type="RuleBase" id="RU004020"/>
    </source>
</evidence>
<evidence type="ECO:0000256" key="4">
    <source>
        <dbReference type="ARBA" id="ARBA00023242"/>
    </source>
</evidence>
<proteinExistence type="inferred from homology"/>
<name>A0A1A6ACA1_9TREE</name>
<accession>A0A1A6ACA1</accession>
<evidence type="ECO:0000256" key="6">
    <source>
        <dbReference type="SAM" id="MobiDB-lite"/>
    </source>
</evidence>
<comment type="similarity">
    <text evidence="2 5">Belongs to the HSF family.</text>
</comment>
<dbReference type="AlphaFoldDB" id="A0A1A6ACA1"/>
<dbReference type="EMBL" id="KI894028">
    <property type="protein sequence ID" value="OBR87668.1"/>
    <property type="molecule type" value="Genomic_DNA"/>
</dbReference>
<evidence type="ECO:0000313" key="8">
    <source>
        <dbReference type="EMBL" id="OBR87668.1"/>
    </source>
</evidence>
<dbReference type="GO" id="GO:0043565">
    <property type="term" value="F:sequence-specific DNA binding"/>
    <property type="evidence" value="ECO:0007669"/>
    <property type="project" value="InterPro"/>
</dbReference>
<feature type="region of interest" description="Disordered" evidence="6">
    <location>
        <begin position="570"/>
        <end position="590"/>
    </location>
</feature>
<evidence type="ECO:0000256" key="3">
    <source>
        <dbReference type="ARBA" id="ARBA00023125"/>
    </source>
</evidence>
<dbReference type="InterPro" id="IPR036388">
    <property type="entry name" value="WH-like_DNA-bd_sf"/>
</dbReference>
<evidence type="ECO:0000256" key="2">
    <source>
        <dbReference type="ARBA" id="ARBA00006403"/>
    </source>
</evidence>
<dbReference type="Gene3D" id="1.10.10.10">
    <property type="entry name" value="Winged helix-like DNA-binding domain superfamily/Winged helix DNA-binding domain"/>
    <property type="match status" value="1"/>
</dbReference>
<dbReference type="VEuPathDB" id="FungiDB:I303_01876"/>
<dbReference type="PANTHER" id="PTHR10015">
    <property type="entry name" value="HEAT SHOCK TRANSCRIPTION FACTOR"/>
    <property type="match status" value="1"/>
</dbReference>
<feature type="compositionally biased region" description="Low complexity" evidence="6">
    <location>
        <begin position="732"/>
        <end position="745"/>
    </location>
</feature>
<dbReference type="Proteomes" id="UP000078595">
    <property type="component" value="Chromosome 2"/>
</dbReference>
<reference evidence="9" key="2">
    <citation type="submission" date="2013-07" db="EMBL/GenBank/DDBJ databases">
        <authorList>
            <consortium name="The Broad Institute Genome Sequencing Platform"/>
            <person name="Cuomo C."/>
            <person name="Litvintseva A."/>
            <person name="Chen Y."/>
            <person name="Heitman J."/>
            <person name="Sun S."/>
            <person name="Springer D."/>
            <person name="Dromer F."/>
            <person name="Young S.K."/>
            <person name="Zeng Q."/>
            <person name="Gargeya S."/>
            <person name="Fitzgerald M."/>
            <person name="Abouelleil A."/>
            <person name="Alvarado L."/>
            <person name="Berlin A.M."/>
            <person name="Chapman S.B."/>
            <person name="Dewar J."/>
            <person name="Goldberg J."/>
            <person name="Griggs A."/>
            <person name="Gujja S."/>
            <person name="Hansen M."/>
            <person name="Howarth C."/>
            <person name="Imamovic A."/>
            <person name="Larimer J."/>
            <person name="McCowan C."/>
            <person name="Murphy C."/>
            <person name="Pearson M."/>
            <person name="Priest M."/>
            <person name="Roberts A."/>
            <person name="Saif S."/>
            <person name="Shea T."/>
            <person name="Sykes S."/>
            <person name="Wortman J."/>
            <person name="Nusbaum C."/>
            <person name="Birren B."/>
        </authorList>
    </citation>
    <scope>NUCLEOTIDE SEQUENCE</scope>
    <source>
        <strain evidence="9">CBS 10117</strain>
    </source>
</reference>
<evidence type="ECO:0000313" key="10">
    <source>
        <dbReference type="Proteomes" id="UP000078595"/>
    </source>
</evidence>
<dbReference type="RefSeq" id="XP_018265510.1">
    <property type="nucleotide sequence ID" value="XM_018405229.1"/>
</dbReference>
<dbReference type="SUPFAM" id="SSF46785">
    <property type="entry name" value="Winged helix' DNA-binding domain"/>
    <property type="match status" value="1"/>
</dbReference>
<evidence type="ECO:0000259" key="7">
    <source>
        <dbReference type="SMART" id="SM00415"/>
    </source>
</evidence>
<feature type="region of interest" description="Disordered" evidence="6">
    <location>
        <begin position="708"/>
        <end position="790"/>
    </location>
</feature>
<dbReference type="InterPro" id="IPR036390">
    <property type="entry name" value="WH_DNA-bd_sf"/>
</dbReference>
<dbReference type="STRING" id="1296121.A0A1A6ACA1"/>
<feature type="compositionally biased region" description="Polar residues" evidence="6">
    <location>
        <begin position="712"/>
        <end position="728"/>
    </location>
</feature>
<feature type="region of interest" description="Disordered" evidence="6">
    <location>
        <begin position="1"/>
        <end position="22"/>
    </location>
</feature>
<dbReference type="SMART" id="SM00415">
    <property type="entry name" value="HSF"/>
    <property type="match status" value="1"/>
</dbReference>
<protein>
    <recommendedName>
        <fullName evidence="7">HSF-type DNA-binding domain-containing protein</fullName>
    </recommendedName>
</protein>
<reference evidence="9" key="3">
    <citation type="submission" date="2024-02" db="EMBL/GenBank/DDBJ databases">
        <title>Comparative genomics of Cryptococcus and Kwoniella reveals pathogenesis evolution and contrasting modes of karyotype evolution via chromosome fusion or intercentromeric recombination.</title>
        <authorList>
            <person name="Coelho M.A."/>
            <person name="David-Palma M."/>
            <person name="Shea T."/>
            <person name="Bowers K."/>
            <person name="McGinley-Smith S."/>
            <person name="Mohammad A.W."/>
            <person name="Gnirke A."/>
            <person name="Yurkov A.M."/>
            <person name="Nowrousian M."/>
            <person name="Sun S."/>
            <person name="Cuomo C.A."/>
            <person name="Heitman J."/>
        </authorList>
    </citation>
    <scope>NUCLEOTIDE SEQUENCE</scope>
    <source>
        <strain evidence="9">CBS 10117</strain>
    </source>
</reference>
<feature type="compositionally biased region" description="Basic and acidic residues" evidence="6">
    <location>
        <begin position="769"/>
        <end position="790"/>
    </location>
</feature>